<feature type="transmembrane region" description="Helical" evidence="1">
    <location>
        <begin position="122"/>
        <end position="142"/>
    </location>
</feature>
<dbReference type="RefSeq" id="WP_065024764.1">
    <property type="nucleotide sequence ID" value="NZ_LZMF01000073.1"/>
</dbReference>
<dbReference type="AlphaFoldDB" id="A0A1A3TY04"/>
<feature type="transmembrane region" description="Helical" evidence="1">
    <location>
        <begin position="21"/>
        <end position="40"/>
    </location>
</feature>
<organism evidence="2 3">
    <name type="scientific">Mycolicibacter sinensis (strain JDM601)</name>
    <name type="common">Mycobacterium sinense</name>
    <dbReference type="NCBI Taxonomy" id="875328"/>
    <lineage>
        <taxon>Bacteria</taxon>
        <taxon>Bacillati</taxon>
        <taxon>Actinomycetota</taxon>
        <taxon>Actinomycetes</taxon>
        <taxon>Mycobacteriales</taxon>
        <taxon>Mycobacteriaceae</taxon>
        <taxon>Mycolicibacter</taxon>
    </lineage>
</organism>
<keyword evidence="1" id="KW-0472">Membrane</keyword>
<gene>
    <name evidence="2" type="ORF">A5648_03900</name>
</gene>
<feature type="transmembrane region" description="Helical" evidence="1">
    <location>
        <begin position="154"/>
        <end position="177"/>
    </location>
</feature>
<evidence type="ECO:0000313" key="2">
    <source>
        <dbReference type="EMBL" id="OBK87514.1"/>
    </source>
</evidence>
<reference evidence="3" key="1">
    <citation type="submission" date="2016-06" db="EMBL/GenBank/DDBJ databases">
        <authorList>
            <person name="Sutton G."/>
            <person name="Brinkac L."/>
            <person name="Sanka R."/>
            <person name="Adams M."/>
            <person name="Lau E."/>
            <person name="Garcia-Basteiro A."/>
            <person name="Lopez-Varela E."/>
            <person name="Palencia S."/>
        </authorList>
    </citation>
    <scope>NUCLEOTIDE SEQUENCE [LARGE SCALE GENOMIC DNA]</scope>
    <source>
        <strain evidence="3">1274684.2</strain>
    </source>
</reference>
<feature type="transmembrane region" description="Helical" evidence="1">
    <location>
        <begin position="65"/>
        <end position="85"/>
    </location>
</feature>
<sequence>MTSMAERTTIVPGGARLSPGLWVAAAAELAVAVAVGAVLLRSNATVMPVHHQQHMPGAHHSSTQVHWTVGFFTIAALTAALLLCWTIFRTRVLAFAAAGGLIAVVASEPVRTLSLRSHLVGMATLEVVMVAGPLLLVVALRGHTPNSPRNGRSTACMVGVVAAVLANSIFLIVLHLPGIHGRSAALADVPPWLIASAVVIGFGYWSAIMLTAGRVAPDLRRAALTIGQEVAAVLGLAAVVMPISQTPHDDPLGLSAATDQRLGGVLMLITCAVVTLPMTRRLAKPGLPQAIRMEHHVQRC</sequence>
<protein>
    <submittedName>
        <fullName evidence="2">Uncharacterized protein</fullName>
    </submittedName>
</protein>
<feature type="transmembrane region" description="Helical" evidence="1">
    <location>
        <begin position="222"/>
        <end position="243"/>
    </location>
</feature>
<feature type="transmembrane region" description="Helical" evidence="1">
    <location>
        <begin position="189"/>
        <end position="210"/>
    </location>
</feature>
<comment type="caution">
    <text evidence="2">The sequence shown here is derived from an EMBL/GenBank/DDBJ whole genome shotgun (WGS) entry which is preliminary data.</text>
</comment>
<keyword evidence="1" id="KW-1133">Transmembrane helix</keyword>
<dbReference type="Proteomes" id="UP000093759">
    <property type="component" value="Unassembled WGS sequence"/>
</dbReference>
<evidence type="ECO:0000256" key="1">
    <source>
        <dbReference type="SAM" id="Phobius"/>
    </source>
</evidence>
<feature type="transmembrane region" description="Helical" evidence="1">
    <location>
        <begin position="92"/>
        <end position="110"/>
    </location>
</feature>
<accession>A0A1A3TY04</accession>
<keyword evidence="1" id="KW-0812">Transmembrane</keyword>
<dbReference type="EMBL" id="LZMF01000073">
    <property type="protein sequence ID" value="OBK87514.1"/>
    <property type="molecule type" value="Genomic_DNA"/>
</dbReference>
<feature type="transmembrane region" description="Helical" evidence="1">
    <location>
        <begin position="263"/>
        <end position="283"/>
    </location>
</feature>
<proteinExistence type="predicted"/>
<evidence type="ECO:0000313" key="3">
    <source>
        <dbReference type="Proteomes" id="UP000093759"/>
    </source>
</evidence>
<name>A0A1A3TY04_MYCSD</name>